<feature type="transmembrane region" description="Helical" evidence="2">
    <location>
        <begin position="426"/>
        <end position="444"/>
    </location>
</feature>
<feature type="transmembrane region" description="Helical" evidence="2">
    <location>
        <begin position="334"/>
        <end position="356"/>
    </location>
</feature>
<feature type="domain" description="DUF6533" evidence="4">
    <location>
        <begin position="238"/>
        <end position="277"/>
    </location>
</feature>
<feature type="region of interest" description="Disordered" evidence="1">
    <location>
        <begin position="514"/>
        <end position="534"/>
    </location>
</feature>
<feature type="compositionally biased region" description="Basic and acidic residues" evidence="1">
    <location>
        <begin position="105"/>
        <end position="124"/>
    </location>
</feature>
<dbReference type="AlphaFoldDB" id="J0D0Z6"/>
<dbReference type="KEGG" id="adl:AURDEDRAFT_172861"/>
<keyword evidence="2" id="KW-1133">Transmembrane helix</keyword>
<dbReference type="Pfam" id="PF20151">
    <property type="entry name" value="DUF6533"/>
    <property type="match status" value="1"/>
</dbReference>
<dbReference type="InParanoid" id="J0D0Z6"/>
<feature type="transmembrane region" description="Helical" evidence="2">
    <location>
        <begin position="302"/>
        <end position="322"/>
    </location>
</feature>
<dbReference type="OrthoDB" id="3350812at2759"/>
<evidence type="ECO:0000313" key="6">
    <source>
        <dbReference type="Proteomes" id="UP000006514"/>
    </source>
</evidence>
<keyword evidence="2" id="KW-0472">Membrane</keyword>
<name>J0D0Z6_AURST</name>
<dbReference type="Proteomes" id="UP000006514">
    <property type="component" value="Unassembled WGS sequence"/>
</dbReference>
<feature type="signal peptide" evidence="3">
    <location>
        <begin position="1"/>
        <end position="22"/>
    </location>
</feature>
<feature type="region of interest" description="Disordered" evidence="1">
    <location>
        <begin position="57"/>
        <end position="143"/>
    </location>
</feature>
<evidence type="ECO:0000256" key="1">
    <source>
        <dbReference type="SAM" id="MobiDB-lite"/>
    </source>
</evidence>
<feature type="transmembrane region" description="Helical" evidence="2">
    <location>
        <begin position="385"/>
        <end position="405"/>
    </location>
</feature>
<dbReference type="InterPro" id="IPR045340">
    <property type="entry name" value="DUF6533"/>
</dbReference>
<sequence length="534" mass="58271">MAYTQFVLWLSLCVSGVGRAGAAEPYSISSTKPLRIRIPFPRAGSYSCALRRTSRVRQAPINRTRVSMKFQTSSTSRASGSSDGARQTSCREGYGSSERPRRSRSSAEDPNPHPRDSRSLKQMDDVGADPSQPLAAAAAAVTADDKTRIGLNTRSHCVLDRCPAQDSESCTPCSSLYAPHQTHHHGAPASQPGKAVSCIAWRPIMHRQLDMPPAPCDGFGSFLAARLRVGRANRAIDVAAAALFVYDHCSTLSDELALVWRSRWGAGTVLFLLARYPMWPELIVVVYNDLLNEPGTGCARNYAYTSSSLLFGITVAETILILRTWAIWSNRRSVLVALATLLVVSTGLNVFVVVSVSRESVVEPLDVPLWGYTCSMFPGNASLGLLWAAVAAFELGTFIVIMTVIQGIKHWRQGASHIIRALYRDSLLYFICIFSVSAVTLVSISTRTGRSEYPVVLGQLQRTLHSILTCRLMLHLRAVAHVSEEALHAPNSKAATTTQRTPMSRSIAVKGHECRPSDFTMDGSSRSSGNTERM</sequence>
<keyword evidence="2" id="KW-0812">Transmembrane</keyword>
<feature type="chain" id="PRO_5003732587" description="DUF6533 domain-containing protein" evidence="3">
    <location>
        <begin position="23"/>
        <end position="534"/>
    </location>
</feature>
<feature type="compositionally biased region" description="Low complexity" evidence="1">
    <location>
        <begin position="71"/>
        <end position="97"/>
    </location>
</feature>
<gene>
    <name evidence="5" type="ORF">AURDEDRAFT_172861</name>
</gene>
<reference evidence="6" key="1">
    <citation type="journal article" date="2012" name="Science">
        <title>The Paleozoic origin of enzymatic lignin decomposition reconstructed from 31 fungal genomes.</title>
        <authorList>
            <person name="Floudas D."/>
            <person name="Binder M."/>
            <person name="Riley R."/>
            <person name="Barry K."/>
            <person name="Blanchette R.A."/>
            <person name="Henrissat B."/>
            <person name="Martinez A.T."/>
            <person name="Otillar R."/>
            <person name="Spatafora J.W."/>
            <person name="Yadav J.S."/>
            <person name="Aerts A."/>
            <person name="Benoit I."/>
            <person name="Boyd A."/>
            <person name="Carlson A."/>
            <person name="Copeland A."/>
            <person name="Coutinho P.M."/>
            <person name="de Vries R.P."/>
            <person name="Ferreira P."/>
            <person name="Findley K."/>
            <person name="Foster B."/>
            <person name="Gaskell J."/>
            <person name="Glotzer D."/>
            <person name="Gorecki P."/>
            <person name="Heitman J."/>
            <person name="Hesse C."/>
            <person name="Hori C."/>
            <person name="Igarashi K."/>
            <person name="Jurgens J.A."/>
            <person name="Kallen N."/>
            <person name="Kersten P."/>
            <person name="Kohler A."/>
            <person name="Kuees U."/>
            <person name="Kumar T.K.A."/>
            <person name="Kuo A."/>
            <person name="LaButti K."/>
            <person name="Larrondo L.F."/>
            <person name="Lindquist E."/>
            <person name="Ling A."/>
            <person name="Lombard V."/>
            <person name="Lucas S."/>
            <person name="Lundell T."/>
            <person name="Martin R."/>
            <person name="McLaughlin D.J."/>
            <person name="Morgenstern I."/>
            <person name="Morin E."/>
            <person name="Murat C."/>
            <person name="Nagy L.G."/>
            <person name="Nolan M."/>
            <person name="Ohm R.A."/>
            <person name="Patyshakuliyeva A."/>
            <person name="Rokas A."/>
            <person name="Ruiz-Duenas F.J."/>
            <person name="Sabat G."/>
            <person name="Salamov A."/>
            <person name="Samejima M."/>
            <person name="Schmutz J."/>
            <person name="Slot J.C."/>
            <person name="St John F."/>
            <person name="Stenlid J."/>
            <person name="Sun H."/>
            <person name="Sun S."/>
            <person name="Syed K."/>
            <person name="Tsang A."/>
            <person name="Wiebenga A."/>
            <person name="Young D."/>
            <person name="Pisabarro A."/>
            <person name="Eastwood D.C."/>
            <person name="Martin F."/>
            <person name="Cullen D."/>
            <person name="Grigoriev I.V."/>
            <person name="Hibbett D.S."/>
        </authorList>
    </citation>
    <scope>NUCLEOTIDE SEQUENCE [LARGE SCALE GENOMIC DNA]</scope>
    <source>
        <strain evidence="6">TFB10046</strain>
    </source>
</reference>
<keyword evidence="3" id="KW-0732">Signal</keyword>
<evidence type="ECO:0000256" key="3">
    <source>
        <dbReference type="SAM" id="SignalP"/>
    </source>
</evidence>
<feature type="compositionally biased region" description="Polar residues" evidence="1">
    <location>
        <begin position="522"/>
        <end position="534"/>
    </location>
</feature>
<evidence type="ECO:0000259" key="4">
    <source>
        <dbReference type="Pfam" id="PF20151"/>
    </source>
</evidence>
<accession>J0D0Z6</accession>
<dbReference type="EMBL" id="JH687830">
    <property type="protein sequence ID" value="EJD38100.1"/>
    <property type="molecule type" value="Genomic_DNA"/>
</dbReference>
<keyword evidence="6" id="KW-1185">Reference proteome</keyword>
<evidence type="ECO:0000313" key="5">
    <source>
        <dbReference type="EMBL" id="EJD38100.1"/>
    </source>
</evidence>
<protein>
    <recommendedName>
        <fullName evidence="4">DUF6533 domain-containing protein</fullName>
    </recommendedName>
</protein>
<evidence type="ECO:0000256" key="2">
    <source>
        <dbReference type="SAM" id="Phobius"/>
    </source>
</evidence>
<organism evidence="5 6">
    <name type="scientific">Auricularia subglabra (strain TFB-10046 / SS5)</name>
    <name type="common">White-rot fungus</name>
    <name type="synonym">Auricularia delicata (strain TFB10046)</name>
    <dbReference type="NCBI Taxonomy" id="717982"/>
    <lineage>
        <taxon>Eukaryota</taxon>
        <taxon>Fungi</taxon>
        <taxon>Dikarya</taxon>
        <taxon>Basidiomycota</taxon>
        <taxon>Agaricomycotina</taxon>
        <taxon>Agaricomycetes</taxon>
        <taxon>Auriculariales</taxon>
        <taxon>Auriculariaceae</taxon>
        <taxon>Auricularia</taxon>
    </lineage>
</organism>
<proteinExistence type="predicted"/>